<keyword evidence="1" id="KW-0378">Hydrolase</keyword>
<dbReference type="OrthoDB" id="3052721at2759"/>
<feature type="compositionally biased region" description="Basic and acidic residues" evidence="3">
    <location>
        <begin position="988"/>
        <end position="997"/>
    </location>
</feature>
<evidence type="ECO:0000256" key="1">
    <source>
        <dbReference type="ARBA" id="ARBA00022722"/>
    </source>
</evidence>
<feature type="compositionally biased region" description="Acidic residues" evidence="3">
    <location>
        <begin position="967"/>
        <end position="978"/>
    </location>
</feature>
<evidence type="ECO:0000256" key="3">
    <source>
        <dbReference type="SAM" id="MobiDB-lite"/>
    </source>
</evidence>
<keyword evidence="5" id="KW-1185">Reference proteome</keyword>
<feature type="region of interest" description="Disordered" evidence="3">
    <location>
        <begin position="1"/>
        <end position="100"/>
    </location>
</feature>
<feature type="compositionally biased region" description="Basic residues" evidence="3">
    <location>
        <begin position="1"/>
        <end position="13"/>
    </location>
</feature>
<feature type="region of interest" description="Disordered" evidence="3">
    <location>
        <begin position="907"/>
        <end position="942"/>
    </location>
</feature>
<feature type="region of interest" description="Disordered" evidence="3">
    <location>
        <begin position="806"/>
        <end position="831"/>
    </location>
</feature>
<feature type="coiled-coil region" evidence="2">
    <location>
        <begin position="115"/>
        <end position="142"/>
    </location>
</feature>
<feature type="compositionally biased region" description="Polar residues" evidence="3">
    <location>
        <begin position="38"/>
        <end position="54"/>
    </location>
</feature>
<feature type="region of interest" description="Disordered" evidence="3">
    <location>
        <begin position="961"/>
        <end position="1007"/>
    </location>
</feature>
<organism evidence="4 5">
    <name type="scientific">Thelephora terrestris</name>
    <dbReference type="NCBI Taxonomy" id="56493"/>
    <lineage>
        <taxon>Eukaryota</taxon>
        <taxon>Fungi</taxon>
        <taxon>Dikarya</taxon>
        <taxon>Basidiomycota</taxon>
        <taxon>Agaricomycotina</taxon>
        <taxon>Agaricomycetes</taxon>
        <taxon>Thelephorales</taxon>
        <taxon>Thelephoraceae</taxon>
        <taxon>Thelephora</taxon>
    </lineage>
</organism>
<keyword evidence="2" id="KW-0175">Coiled coil</keyword>
<name>A0A9P6L512_9AGAM</name>
<feature type="compositionally biased region" description="Basic and acidic residues" evidence="3">
    <location>
        <begin position="64"/>
        <end position="100"/>
    </location>
</feature>
<feature type="compositionally biased region" description="Basic and acidic residues" evidence="3">
    <location>
        <begin position="809"/>
        <end position="831"/>
    </location>
</feature>
<evidence type="ECO:0000256" key="2">
    <source>
        <dbReference type="SAM" id="Coils"/>
    </source>
</evidence>
<protein>
    <submittedName>
        <fullName evidence="4">Uncharacterized protein</fullName>
    </submittedName>
</protein>
<dbReference type="EMBL" id="WIUZ02000011">
    <property type="protein sequence ID" value="KAF9782954.1"/>
    <property type="molecule type" value="Genomic_DNA"/>
</dbReference>
<keyword evidence="1" id="KW-0540">Nuclease</keyword>
<dbReference type="GO" id="GO:0000175">
    <property type="term" value="F:3'-5'-RNA exonuclease activity"/>
    <property type="evidence" value="ECO:0007669"/>
    <property type="project" value="InterPro"/>
</dbReference>
<evidence type="ECO:0000313" key="4">
    <source>
        <dbReference type="EMBL" id="KAF9782954.1"/>
    </source>
</evidence>
<dbReference type="PANTHER" id="PTHR11046">
    <property type="entry name" value="OLIGORIBONUCLEASE, MITOCHONDRIAL"/>
    <property type="match status" value="1"/>
</dbReference>
<dbReference type="InterPro" id="IPR022894">
    <property type="entry name" value="Oligoribonuclease"/>
</dbReference>
<gene>
    <name evidence="4" type="ORF">BJ322DRAFT_1212486</name>
</gene>
<proteinExistence type="predicted"/>
<dbReference type="Proteomes" id="UP000736335">
    <property type="component" value="Unassembled WGS sequence"/>
</dbReference>
<reference evidence="4" key="2">
    <citation type="submission" date="2020-11" db="EMBL/GenBank/DDBJ databases">
        <authorList>
            <consortium name="DOE Joint Genome Institute"/>
            <person name="Kuo A."/>
            <person name="Miyauchi S."/>
            <person name="Kiss E."/>
            <person name="Drula E."/>
            <person name="Kohler A."/>
            <person name="Sanchez-Garcia M."/>
            <person name="Andreopoulos B."/>
            <person name="Barry K.W."/>
            <person name="Bonito G."/>
            <person name="Buee M."/>
            <person name="Carver A."/>
            <person name="Chen C."/>
            <person name="Cichocki N."/>
            <person name="Clum A."/>
            <person name="Culley D."/>
            <person name="Crous P.W."/>
            <person name="Fauchery L."/>
            <person name="Girlanda M."/>
            <person name="Hayes R."/>
            <person name="Keri Z."/>
            <person name="Labutti K."/>
            <person name="Lipzen A."/>
            <person name="Lombard V."/>
            <person name="Magnuson J."/>
            <person name="Maillard F."/>
            <person name="Morin E."/>
            <person name="Murat C."/>
            <person name="Nolan M."/>
            <person name="Ohm R."/>
            <person name="Pangilinan J."/>
            <person name="Pereira M."/>
            <person name="Perotto S."/>
            <person name="Peter M."/>
            <person name="Riley R."/>
            <person name="Sitrit Y."/>
            <person name="Stielow B."/>
            <person name="Szollosi G."/>
            <person name="Zifcakova L."/>
            <person name="Stursova M."/>
            <person name="Spatafora J.W."/>
            <person name="Tedersoo L."/>
            <person name="Vaario L.-M."/>
            <person name="Yamada A."/>
            <person name="Yan M."/>
            <person name="Wang P."/>
            <person name="Xu J."/>
            <person name="Bruns T."/>
            <person name="Baldrian P."/>
            <person name="Vilgalys R."/>
            <person name="Henrissat B."/>
            <person name="Grigoriev I.V."/>
            <person name="Hibbett D."/>
            <person name="Nagy L.G."/>
            <person name="Martin F.M."/>
        </authorList>
    </citation>
    <scope>NUCLEOTIDE SEQUENCE</scope>
    <source>
        <strain evidence="4">UH-Tt-Lm1</strain>
    </source>
</reference>
<feature type="compositionally biased region" description="Acidic residues" evidence="3">
    <location>
        <begin position="929"/>
        <end position="938"/>
    </location>
</feature>
<reference evidence="4" key="1">
    <citation type="journal article" date="2020" name="Nat. Commun.">
        <title>Large-scale genome sequencing of mycorrhizal fungi provides insights into the early evolution of symbiotic traits.</title>
        <authorList>
            <person name="Miyauchi S."/>
            <person name="Kiss E."/>
            <person name="Kuo A."/>
            <person name="Drula E."/>
            <person name="Kohler A."/>
            <person name="Sanchez-Garcia M."/>
            <person name="Morin E."/>
            <person name="Andreopoulos B."/>
            <person name="Barry K.W."/>
            <person name="Bonito G."/>
            <person name="Buee M."/>
            <person name="Carver A."/>
            <person name="Chen C."/>
            <person name="Cichocki N."/>
            <person name="Clum A."/>
            <person name="Culley D."/>
            <person name="Crous P.W."/>
            <person name="Fauchery L."/>
            <person name="Girlanda M."/>
            <person name="Hayes R.D."/>
            <person name="Keri Z."/>
            <person name="LaButti K."/>
            <person name="Lipzen A."/>
            <person name="Lombard V."/>
            <person name="Magnuson J."/>
            <person name="Maillard F."/>
            <person name="Murat C."/>
            <person name="Nolan M."/>
            <person name="Ohm R.A."/>
            <person name="Pangilinan J."/>
            <person name="Pereira M.F."/>
            <person name="Perotto S."/>
            <person name="Peter M."/>
            <person name="Pfister S."/>
            <person name="Riley R."/>
            <person name="Sitrit Y."/>
            <person name="Stielow J.B."/>
            <person name="Szollosi G."/>
            <person name="Zifcakova L."/>
            <person name="Stursova M."/>
            <person name="Spatafora J.W."/>
            <person name="Tedersoo L."/>
            <person name="Vaario L.M."/>
            <person name="Yamada A."/>
            <person name="Yan M."/>
            <person name="Wang P."/>
            <person name="Xu J."/>
            <person name="Bruns T."/>
            <person name="Baldrian P."/>
            <person name="Vilgalys R."/>
            <person name="Dunand C."/>
            <person name="Henrissat B."/>
            <person name="Grigoriev I.V."/>
            <person name="Hibbett D."/>
            <person name="Nagy L.G."/>
            <person name="Martin F.M."/>
        </authorList>
    </citation>
    <scope>NUCLEOTIDE SEQUENCE</scope>
    <source>
        <strain evidence="4">UH-Tt-Lm1</strain>
    </source>
</reference>
<evidence type="ECO:0000313" key="5">
    <source>
        <dbReference type="Proteomes" id="UP000736335"/>
    </source>
</evidence>
<dbReference type="PANTHER" id="PTHR11046:SF25">
    <property type="match status" value="1"/>
</dbReference>
<comment type="caution">
    <text evidence="4">The sequence shown here is derived from an EMBL/GenBank/DDBJ whole genome shotgun (WGS) entry which is preliminary data.</text>
</comment>
<accession>A0A9P6L512</accession>
<sequence length="1316" mass="149103">MPLKGHQRTKNQKAHVAAMGKRRWPPKSHPEAEAISHETISPETPSPETISHEVTVSRHQRLRLKAEKRFRDEKERSRRVERNSTRREQRLHEKLKRSEEESRVQFEEGVKEGIRVTHEGEVEELRGKVKELKKDLARHNARDRREPLRVEHAIRKALTSDGDPDPNLPIVRYVKDRRGIVRDWARKAIVTLVNEGVPISKTWSVTKANADALGVVIIGKWSTRTSGRVVREGGIAAELMITGYVLTCISMTMSGDGTTHKNIQFSSRHVTVISSNDGHPKDLFLGVVPEVNHTTDTQFEGWKQTIQDLCNTYNKSPLGNTIPASSTKIWEKLKGYLSDHTSDQKKLSGMLERFRWECDRELRGEAAILSGEYRKEWERVFKEKGEEMMEEIGGPAQYHSLLLDEQLQFAQRLVHEAQICLGEQVYERLSPEEKARIDYWVWSGCAMHKDLNAMKGGVSRMGTWWKECGDGIAPVALMNKFKAIAADLGSIREEALAAAGDRGGAKLTGLLGSLVKHRETKKGHQDRFRAFSMKFLGTLQPVQFPDTSNNRYQSHGFAATEILYHQDLYLTFLHEVADSKALSGELNHLEQNVLTGLNDPPTLAELAVMSLYSQAISAPFAQRIRDSDLNGLDLGPDYDRIKGHMNAIIIEPDLLIGQTTTYQTGTLYGNPWDNEATVRFIQSNQCSLPHLRDILIAFFRGALETWEDFTRDICEEAKVTGATPEQRRLAFRHPANDLNEGALGLLRREYRAFPNIMFNMVNMKLMLNPGAVDYMANLSPDGKCFLRGMARDQDQKKVHKKFLLSQAEENTRNAGEKRAAADRRKKRADDRTTKLEKFKPILSLKELRELTVDGDKAARIKEQLSWHRHIGKDVNIPSGFHGFRKAKAWVAMIQAVKRRLRGEADLKTKEPEEIDENSDPFVGIKTASDAEDGDDDDSLTAVHENNTDPVLADDICLDSAISSGNETSDEDGETDSENEGAYPPSEDGNTKEDRDGGPADLSHWFGGAELGIVPPMPTCRTESQQPRCRHLAGCEWTGENWSCSYDAVFMSFWSIYEQSSPAWRDDWSRFSPDWNAPLRNNFDHLILLADTPIDARDQAVWFSRYRDRFRNQLSHADPGSFPRWGPVPASAARILRLTFGRFDGPYLEQDLMCSKCGATTKAEIDTRFLACGLGRNIRISASLHAVWEETLQRYHSRPFSPQAKCHCRGQNKVEGLRMPDAPWIWFEREEASPVGPSLTLTFNSPSQQLTYSLWSIIYAGGNHFTVRFREQSGGWWKHDGRIASGVPQLDDVRSEAELLKNGGRFACIFVYRRDDH</sequence>